<accession>A0A6L2R4R8</accession>
<keyword evidence="1" id="KW-0175">Coiled coil</keyword>
<organism evidence="2 3">
    <name type="scientific">Candidatus Desulfovibrio kirbyi</name>
    <dbReference type="NCBI Taxonomy" id="2696086"/>
    <lineage>
        <taxon>Bacteria</taxon>
        <taxon>Pseudomonadati</taxon>
        <taxon>Thermodesulfobacteriota</taxon>
        <taxon>Desulfovibrionia</taxon>
        <taxon>Desulfovibrionales</taxon>
        <taxon>Desulfovibrionaceae</taxon>
        <taxon>Desulfovibrio</taxon>
    </lineage>
</organism>
<dbReference type="Proteomes" id="UP000505077">
    <property type="component" value="Unassembled WGS sequence"/>
</dbReference>
<name>A0A6L2R4R8_9BACT</name>
<comment type="caution">
    <text evidence="2">The sequence shown here is derived from an EMBL/GenBank/DDBJ whole genome shotgun (WGS) entry which is preliminary data.</text>
</comment>
<dbReference type="EMBL" id="BLLL01000003">
    <property type="protein sequence ID" value="GFH62576.1"/>
    <property type="molecule type" value="Genomic_DNA"/>
</dbReference>
<proteinExistence type="predicted"/>
<reference evidence="2 3" key="1">
    <citation type="journal article" date="2020" name="ISME J.">
        <title>Parallel Reductive Genome Evolution in Desulfovibrio Ectosymbionts Independently Acquired by Trichonympha Protists in the Termite Gut.</title>
        <authorList>
            <person name="Takeuchi M."/>
            <person name="Kuwahara H."/>
            <person name="Murakami T."/>
            <person name="Takahashi K."/>
            <person name="Kajitani R."/>
            <person name="Toyoda A."/>
            <person name="Itoh T."/>
            <person name="Ohkuma M."/>
            <person name="Hongoh Y."/>
        </authorList>
    </citation>
    <scope>NUCLEOTIDE SEQUENCE [LARGE SCALE GENOMIC DNA]</scope>
    <source>
        <strain evidence="2">ZnDsv-02</strain>
    </source>
</reference>
<dbReference type="AlphaFoldDB" id="A0A6L2R4R8"/>
<gene>
    <name evidence="2" type="ORF">ZNDK_0347</name>
</gene>
<evidence type="ECO:0000313" key="3">
    <source>
        <dbReference type="Proteomes" id="UP000505077"/>
    </source>
</evidence>
<protein>
    <submittedName>
        <fullName evidence="2">Uncharacterized protein</fullName>
    </submittedName>
</protein>
<feature type="coiled-coil region" evidence="1">
    <location>
        <begin position="131"/>
        <end position="165"/>
    </location>
</feature>
<evidence type="ECO:0000256" key="1">
    <source>
        <dbReference type="SAM" id="Coils"/>
    </source>
</evidence>
<sequence length="233" mass="24772">MSTDRKIFPVESLLALVTGKDGIDSKDIAGFIAGRSIACDCGAKAVGPFAASWLTRLYPGFAEMEWKEDQPWESFVSKAKGVLGDTVSLTPMDGRTKALVDATLDTLAQTIEDLHAQKLAATALTERVTILEPVEARADALQKKCDELETKIKAMNTEMGGFRKQIAEFQGKVAINHDELLQNIKSAIKDGLKGMVVGGVAADSGEAPAAEENAVPDDFGFCASGANNDGFGF</sequence>
<evidence type="ECO:0000313" key="2">
    <source>
        <dbReference type="EMBL" id="GFH62576.1"/>
    </source>
</evidence>